<feature type="domain" description="Cobalamin-independent methionine synthase MetE C-terminal/archaeal" evidence="1">
    <location>
        <begin position="184"/>
        <end position="367"/>
    </location>
</feature>
<name>A0A8H4J405_9PEZI</name>
<dbReference type="InterPro" id="IPR038071">
    <property type="entry name" value="UROD/MetE-like_sf"/>
</dbReference>
<dbReference type="GO" id="GO:0009086">
    <property type="term" value="P:methionine biosynthetic process"/>
    <property type="evidence" value="ECO:0007669"/>
    <property type="project" value="InterPro"/>
</dbReference>
<organism evidence="2 3">
    <name type="scientific">Botryosphaeria dothidea</name>
    <dbReference type="NCBI Taxonomy" id="55169"/>
    <lineage>
        <taxon>Eukaryota</taxon>
        <taxon>Fungi</taxon>
        <taxon>Dikarya</taxon>
        <taxon>Ascomycota</taxon>
        <taxon>Pezizomycotina</taxon>
        <taxon>Dothideomycetes</taxon>
        <taxon>Dothideomycetes incertae sedis</taxon>
        <taxon>Botryosphaeriales</taxon>
        <taxon>Botryosphaeriaceae</taxon>
        <taxon>Botryosphaeria</taxon>
    </lineage>
</organism>
<dbReference type="Gene3D" id="3.20.20.210">
    <property type="match status" value="1"/>
</dbReference>
<protein>
    <submittedName>
        <fullName evidence="2">Methionine synthase vitamin-B12 independent</fullName>
    </submittedName>
</protein>
<dbReference type="PANTHER" id="PTHR43844:SF2">
    <property type="entry name" value="SYNTHASE, VITAMIN-B12 INDEPENDENT, PUTATIVE (AFU_ORTHOLOGUE AFUA_3G12060)-RELATED"/>
    <property type="match status" value="1"/>
</dbReference>
<reference evidence="2" key="1">
    <citation type="submission" date="2020-04" db="EMBL/GenBank/DDBJ databases">
        <title>Genome Assembly and Annotation of Botryosphaeria dothidea sdau 11-99, a Latent Pathogen of Apple Fruit Ring Rot in China.</title>
        <authorList>
            <person name="Yu C."/>
            <person name="Diao Y."/>
            <person name="Lu Q."/>
            <person name="Zhao J."/>
            <person name="Cui S."/>
            <person name="Peng C."/>
            <person name="He B."/>
            <person name="Liu H."/>
        </authorList>
    </citation>
    <scope>NUCLEOTIDE SEQUENCE [LARGE SCALE GENOMIC DNA]</scope>
    <source>
        <strain evidence="2">Sdau11-99</strain>
    </source>
</reference>
<dbReference type="OrthoDB" id="7772923at2759"/>
<evidence type="ECO:0000313" key="3">
    <source>
        <dbReference type="Proteomes" id="UP000572817"/>
    </source>
</evidence>
<accession>A0A8H4J405</accession>
<dbReference type="Pfam" id="PF01717">
    <property type="entry name" value="Meth_synt_2"/>
    <property type="match status" value="1"/>
</dbReference>
<proteinExistence type="predicted"/>
<sequence>MQNGTTAATRAPPFRAEHIGSLLRLPDLFALRKAQMDGAAIVPLEKEKAIEDAAVEQTIGLQRAIGLRAVNDGEYRRDLFLGPFYAGLAGFENVSDLPVDAFRQYLPDTADFLRGGEELTDRLVCVGRIRHVGSAYVREFEANKRFVPRERHGEIKISLTSPYWYHYRYRAGMAYPKEVYKDDDDYFADLVAAYRKELEALYESGCRNVQIDDPYLTSFCSKVVLEGFKEEGVDADALLDRYIQVYKECLRDRPADLHVGNFAGSRHFTEGSYDRIAIKLFNEVPVNTYYLEYDTSRAGGFEPLKHLPKNKNVILGVITSKSPQLEDLEKLKNRVYEAASFMAEGTGETREQALQRMGVSPQCGFASHFLGNSLGFDDMVAKLKLVRQLADEIWNEP</sequence>
<dbReference type="GO" id="GO:0008270">
    <property type="term" value="F:zinc ion binding"/>
    <property type="evidence" value="ECO:0007669"/>
    <property type="project" value="InterPro"/>
</dbReference>
<dbReference type="GO" id="GO:0003871">
    <property type="term" value="F:5-methyltetrahydropteroyltriglutamate-homocysteine S-methyltransferase activity"/>
    <property type="evidence" value="ECO:0007669"/>
    <property type="project" value="InterPro"/>
</dbReference>
<evidence type="ECO:0000313" key="2">
    <source>
        <dbReference type="EMBL" id="KAF4310398.1"/>
    </source>
</evidence>
<dbReference type="CDD" id="cd03311">
    <property type="entry name" value="CIMS_C_terminal_like"/>
    <property type="match status" value="1"/>
</dbReference>
<dbReference type="PANTHER" id="PTHR43844">
    <property type="entry name" value="METHIONINE SYNTHASE"/>
    <property type="match status" value="1"/>
</dbReference>
<dbReference type="EMBL" id="WWBZ02000016">
    <property type="protein sequence ID" value="KAF4310398.1"/>
    <property type="molecule type" value="Genomic_DNA"/>
</dbReference>
<keyword evidence="3" id="KW-1185">Reference proteome</keyword>
<dbReference type="AlphaFoldDB" id="A0A8H4J405"/>
<comment type="caution">
    <text evidence="2">The sequence shown here is derived from an EMBL/GenBank/DDBJ whole genome shotgun (WGS) entry which is preliminary data.</text>
</comment>
<gene>
    <name evidence="2" type="ORF">GTA08_BOTSDO02016</name>
</gene>
<dbReference type="SUPFAM" id="SSF51726">
    <property type="entry name" value="UROD/MetE-like"/>
    <property type="match status" value="1"/>
</dbReference>
<dbReference type="Proteomes" id="UP000572817">
    <property type="component" value="Unassembled WGS sequence"/>
</dbReference>
<dbReference type="InterPro" id="IPR002629">
    <property type="entry name" value="Met_Synth_C/arc"/>
</dbReference>
<evidence type="ECO:0000259" key="1">
    <source>
        <dbReference type="Pfam" id="PF01717"/>
    </source>
</evidence>